<evidence type="ECO:0008006" key="4">
    <source>
        <dbReference type="Google" id="ProtNLM"/>
    </source>
</evidence>
<evidence type="ECO:0000256" key="1">
    <source>
        <dbReference type="SAM" id="SignalP"/>
    </source>
</evidence>
<gene>
    <name evidence="2" type="ORF">NB063_31940</name>
</gene>
<keyword evidence="1" id="KW-0732">Signal</keyword>
<feature type="signal peptide" evidence="1">
    <location>
        <begin position="1"/>
        <end position="20"/>
    </location>
</feature>
<keyword evidence="3" id="KW-1185">Reference proteome</keyword>
<dbReference type="Proteomes" id="UP001202961">
    <property type="component" value="Unassembled WGS sequence"/>
</dbReference>
<sequence length="182" mass="19596">MIPRLLAILGLLILPTVSLAQEPATAQPKAMFAYLTIGMHVGIKSVDGTASVLIFVFTDDDYATVLATSKLAKNYPIAKDAAKTNAAIQRELDAFMSNRGSANTSLEHVRIMPPLRTAFGTLAAIGDDYVMIELDGDIKVEPDATSKRRRIIPKSFIGSIDLDAKPVHFIDTTPHSRSQSGG</sequence>
<comment type="caution">
    <text evidence="2">The sequence shown here is derived from an EMBL/GenBank/DDBJ whole genome shotgun (WGS) entry which is preliminary data.</text>
</comment>
<accession>A0ABT0UEE1</accession>
<dbReference type="RefSeq" id="WP_250933887.1">
    <property type="nucleotide sequence ID" value="NZ_JAMQBK010000152.1"/>
</dbReference>
<evidence type="ECO:0000313" key="2">
    <source>
        <dbReference type="EMBL" id="MCM2375258.1"/>
    </source>
</evidence>
<name>A0ABT0UEE1_9BACT</name>
<evidence type="ECO:0000313" key="3">
    <source>
        <dbReference type="Proteomes" id="UP001202961"/>
    </source>
</evidence>
<proteinExistence type="predicted"/>
<organism evidence="2 3">
    <name type="scientific">Aporhodopirellula aestuarii</name>
    <dbReference type="NCBI Taxonomy" id="2950107"/>
    <lineage>
        <taxon>Bacteria</taxon>
        <taxon>Pseudomonadati</taxon>
        <taxon>Planctomycetota</taxon>
        <taxon>Planctomycetia</taxon>
        <taxon>Pirellulales</taxon>
        <taxon>Pirellulaceae</taxon>
        <taxon>Aporhodopirellula</taxon>
    </lineage>
</organism>
<dbReference type="EMBL" id="JAMQBK010000152">
    <property type="protein sequence ID" value="MCM2375258.1"/>
    <property type="molecule type" value="Genomic_DNA"/>
</dbReference>
<reference evidence="2 3" key="1">
    <citation type="journal article" date="2022" name="Syst. Appl. Microbiol.">
        <title>Rhodopirellula aestuarii sp. nov., a novel member of the genus Rhodopirellula isolated from brackish sediments collected in the Tagus River estuary, Portugal.</title>
        <authorList>
            <person name="Vitorino I.R."/>
            <person name="Klimek D."/>
            <person name="Calusinska M."/>
            <person name="Lobo-da-Cunha A."/>
            <person name="Vasconcelos V."/>
            <person name="Lage O.M."/>
        </authorList>
    </citation>
    <scope>NUCLEOTIDE SEQUENCE [LARGE SCALE GENOMIC DNA]</scope>
    <source>
        <strain evidence="2 3">ICT_H3.1</strain>
    </source>
</reference>
<feature type="chain" id="PRO_5045759314" description="Chalcone isomerase domain-containing protein" evidence="1">
    <location>
        <begin position="21"/>
        <end position="182"/>
    </location>
</feature>
<protein>
    <recommendedName>
        <fullName evidence="4">Chalcone isomerase domain-containing protein</fullName>
    </recommendedName>
</protein>